<comment type="catalytic activity">
    <reaction evidence="1">
        <text>Hydrolysis of terminal non-reducing N-acetyl-D-hexosamine residues in N-acetyl-beta-D-hexosaminides.</text>
        <dbReference type="EC" id="3.2.1.52"/>
    </reaction>
</comment>
<dbReference type="STRING" id="322095.HMPREF3185_01944"/>
<feature type="signal peptide" evidence="7">
    <location>
        <begin position="1"/>
        <end position="23"/>
    </location>
</feature>
<protein>
    <recommendedName>
        <fullName evidence="3">beta-N-acetylhexosaminidase</fullName>
        <ecNumber evidence="3">3.2.1.52</ecNumber>
    </recommendedName>
</protein>
<dbReference type="SUPFAM" id="SSF56988">
    <property type="entry name" value="Anthrax protective antigen"/>
    <property type="match status" value="1"/>
</dbReference>
<keyword evidence="10" id="KW-1185">Reference proteome</keyword>
<dbReference type="Pfam" id="PF13290">
    <property type="entry name" value="CHB_HEX_C_1"/>
    <property type="match status" value="1"/>
</dbReference>
<dbReference type="SUPFAM" id="SSF51445">
    <property type="entry name" value="(Trans)glycosidases"/>
    <property type="match status" value="1"/>
</dbReference>
<proteinExistence type="inferred from homology"/>
<dbReference type="InterPro" id="IPR011658">
    <property type="entry name" value="PA14_dom"/>
</dbReference>
<sequence length="802" mass="89667">MKKLFTSMACALALCIGGTAAWAASAPSRVSTPVPSYDKGINIIPRPKQLQELKLPAFRLTATTPVIASGDSAVTIARFFTEKINRSTGFSLRVVPGAKATQQAIFVRIDPKLALGDEGYTLNSSSRGVEIVGRSAKALFWGFQSLMQLLPAEVESAGKVGTLSTTAWTIPAVRISDEPAFEYRGVMVDVCRHFLTVDEMKKHIDIISMFKINKLHWHLTDDQGWRIEIKKYPRLTEVGAWRIEGDGSRYGGFYTQDQVREIVRYAQDRFVTIIPEIEMPGHGMGAIASYPELTCFPNRRKYIVRNIWGIEDDVYCAGKESTFEFIQNVLDEVVPLFPDEYFHVGGDECPKDRWKECPNCQKRIKAEGLKDEHELQSYVIRRAEKMLAKHGKKLIGWDEILEGGLAPSATVMSWRGEDGGIQSANMGHDVIMTPGSGGLYIDHYQGDPKIEPVAICCYAPLEKVYNYNPIPEAIAPDKRHHIKGAQTNLWAEYLYTPEIMQYRAFPREIALAEAVWSPISGRDFKDFCRRLDNAYVRLDMHGANYHIPQPEQPLPNVDPKESYEKTVSSLNFIAFTDSTELSLKTTRPIRIVYTRDGSTPTLSSESYTMPLKVTKSEVIRVASILPSGKTSPVREITFEKQTLAPAATVTNLKPGLATKTSIGDYYQATDLIGVTNWTKGVAKRPQDLRPDVVKNHMAEIKPKAVIGDGYVKIPKDGVYVFSTDLDQMYIDGKLLIDNSGEVAKSSRRDKSVALKAGWHKIRLIFIGAVRGGFPTYWDGAAVAYRNIKDNKFTNITEDMLAH</sequence>
<dbReference type="SUPFAM" id="SSF55545">
    <property type="entry name" value="beta-N-acetylhexosaminidase-like domain"/>
    <property type="match status" value="1"/>
</dbReference>
<keyword evidence="5" id="KW-0326">Glycosidase</keyword>
<dbReference type="EC" id="3.2.1.52" evidence="3"/>
<evidence type="ECO:0000256" key="5">
    <source>
        <dbReference type="ARBA" id="ARBA00023295"/>
    </source>
</evidence>
<dbReference type="EMBL" id="LSDK01000136">
    <property type="protein sequence ID" value="KXB73523.1"/>
    <property type="molecule type" value="Genomic_DNA"/>
</dbReference>
<dbReference type="SMART" id="SM00758">
    <property type="entry name" value="PA14"/>
    <property type="match status" value="1"/>
</dbReference>
<evidence type="ECO:0000256" key="6">
    <source>
        <dbReference type="PIRSR" id="PIRSR625705-1"/>
    </source>
</evidence>
<dbReference type="GO" id="GO:0005975">
    <property type="term" value="P:carbohydrate metabolic process"/>
    <property type="evidence" value="ECO:0007669"/>
    <property type="project" value="InterPro"/>
</dbReference>
<comment type="similarity">
    <text evidence="2">Belongs to the glycosyl hydrolase 20 family.</text>
</comment>
<feature type="chain" id="PRO_5007461833" description="beta-N-acetylhexosaminidase" evidence="7">
    <location>
        <begin position="24"/>
        <end position="802"/>
    </location>
</feature>
<organism evidence="9 10">
    <name type="scientific">Porphyromonas somerae</name>
    <dbReference type="NCBI Taxonomy" id="322095"/>
    <lineage>
        <taxon>Bacteria</taxon>
        <taxon>Pseudomonadati</taxon>
        <taxon>Bacteroidota</taxon>
        <taxon>Bacteroidia</taxon>
        <taxon>Bacteroidales</taxon>
        <taxon>Porphyromonadaceae</taxon>
        <taxon>Porphyromonas</taxon>
    </lineage>
</organism>
<dbReference type="Gene3D" id="3.30.379.10">
    <property type="entry name" value="Chitobiase/beta-hexosaminidase domain 2-like"/>
    <property type="match status" value="1"/>
</dbReference>
<dbReference type="Pfam" id="PF02838">
    <property type="entry name" value="Glyco_hydro_20b"/>
    <property type="match status" value="1"/>
</dbReference>
<dbReference type="PATRIC" id="fig|322095.3.peg.1919"/>
<evidence type="ECO:0000256" key="2">
    <source>
        <dbReference type="ARBA" id="ARBA00006285"/>
    </source>
</evidence>
<keyword evidence="4 9" id="KW-0378">Hydrolase</keyword>
<dbReference type="PANTHER" id="PTHR22600">
    <property type="entry name" value="BETA-HEXOSAMINIDASE"/>
    <property type="match status" value="1"/>
</dbReference>
<dbReference type="CDD" id="cd06563">
    <property type="entry name" value="GH20_chitobiase-like"/>
    <property type="match status" value="1"/>
</dbReference>
<dbReference type="OrthoDB" id="1090159at2"/>
<dbReference type="AlphaFoldDB" id="A0A134B0Q2"/>
<evidence type="ECO:0000256" key="7">
    <source>
        <dbReference type="SAM" id="SignalP"/>
    </source>
</evidence>
<dbReference type="InterPro" id="IPR025705">
    <property type="entry name" value="Beta_hexosaminidase_sua/sub"/>
</dbReference>
<dbReference type="InterPro" id="IPR015883">
    <property type="entry name" value="Glyco_hydro_20_cat"/>
</dbReference>
<evidence type="ECO:0000259" key="8">
    <source>
        <dbReference type="SMART" id="SM00758"/>
    </source>
</evidence>
<dbReference type="GO" id="GO:0030203">
    <property type="term" value="P:glycosaminoglycan metabolic process"/>
    <property type="evidence" value="ECO:0007669"/>
    <property type="project" value="TreeGrafter"/>
</dbReference>
<feature type="domain" description="PA14" evidence="8">
    <location>
        <begin position="652"/>
        <end position="790"/>
    </location>
</feature>
<dbReference type="PANTHER" id="PTHR22600:SF57">
    <property type="entry name" value="BETA-N-ACETYLHEXOSAMINIDASE"/>
    <property type="match status" value="1"/>
</dbReference>
<dbReference type="Gene3D" id="3.90.182.10">
    <property type="entry name" value="Toxin - Anthrax Protective Antigen,domain 1"/>
    <property type="match status" value="1"/>
</dbReference>
<dbReference type="InterPro" id="IPR015882">
    <property type="entry name" value="HEX_bac_N"/>
</dbReference>
<accession>A0A134B0Q2</accession>
<dbReference type="Proteomes" id="UP000070224">
    <property type="component" value="Unassembled WGS sequence"/>
</dbReference>
<dbReference type="GO" id="GO:0004563">
    <property type="term" value="F:beta-N-acetylhexosaminidase activity"/>
    <property type="evidence" value="ECO:0007669"/>
    <property type="project" value="UniProtKB-EC"/>
</dbReference>
<dbReference type="Pfam" id="PF07691">
    <property type="entry name" value="PA14"/>
    <property type="match status" value="1"/>
</dbReference>
<evidence type="ECO:0000313" key="10">
    <source>
        <dbReference type="Proteomes" id="UP000070224"/>
    </source>
</evidence>
<dbReference type="PRINTS" id="PR00738">
    <property type="entry name" value="GLHYDRLASE20"/>
</dbReference>
<keyword evidence="7" id="KW-0732">Signal</keyword>
<gene>
    <name evidence="9" type="ORF">HMPREF3185_01944</name>
</gene>
<dbReference type="InterPro" id="IPR059177">
    <property type="entry name" value="GH29D-like_dom"/>
</dbReference>
<dbReference type="Gene3D" id="3.20.20.80">
    <property type="entry name" value="Glycosidases"/>
    <property type="match status" value="1"/>
</dbReference>
<dbReference type="Pfam" id="PF00728">
    <property type="entry name" value="Glyco_hydro_20"/>
    <property type="match status" value="1"/>
</dbReference>
<evidence type="ECO:0000256" key="1">
    <source>
        <dbReference type="ARBA" id="ARBA00001231"/>
    </source>
</evidence>
<dbReference type="InterPro" id="IPR017853">
    <property type="entry name" value="GH"/>
</dbReference>
<evidence type="ECO:0000256" key="3">
    <source>
        <dbReference type="ARBA" id="ARBA00012663"/>
    </source>
</evidence>
<reference evidence="10" key="1">
    <citation type="submission" date="2016-01" db="EMBL/GenBank/DDBJ databases">
        <authorList>
            <person name="Mitreva M."/>
            <person name="Pepin K.H."/>
            <person name="Mihindukulasuriya K.A."/>
            <person name="Fulton R."/>
            <person name="Fronick C."/>
            <person name="O'Laughlin M."/>
            <person name="Miner T."/>
            <person name="Herter B."/>
            <person name="Rosa B.A."/>
            <person name="Cordes M."/>
            <person name="Tomlinson C."/>
            <person name="Wollam A."/>
            <person name="Palsikar V.B."/>
            <person name="Mardis E.R."/>
            <person name="Wilson R.K."/>
        </authorList>
    </citation>
    <scope>NUCLEOTIDE SEQUENCE [LARGE SCALE GENOMIC DNA]</scope>
    <source>
        <strain evidence="10">KA00683</strain>
    </source>
</reference>
<name>A0A134B0Q2_9PORP</name>
<dbReference type="RefSeq" id="WP_060936004.1">
    <property type="nucleotide sequence ID" value="NZ_KQ960465.1"/>
</dbReference>
<dbReference type="InterPro" id="IPR029018">
    <property type="entry name" value="Hex-like_dom2"/>
</dbReference>
<evidence type="ECO:0000256" key="4">
    <source>
        <dbReference type="ARBA" id="ARBA00022801"/>
    </source>
</evidence>
<evidence type="ECO:0000313" key="9">
    <source>
        <dbReference type="EMBL" id="KXB73523.1"/>
    </source>
</evidence>
<comment type="caution">
    <text evidence="9">The sequence shown here is derived from an EMBL/GenBank/DDBJ whole genome shotgun (WGS) entry which is preliminary data.</text>
</comment>
<dbReference type="GO" id="GO:0016020">
    <property type="term" value="C:membrane"/>
    <property type="evidence" value="ECO:0007669"/>
    <property type="project" value="TreeGrafter"/>
</dbReference>
<feature type="active site" description="Proton donor" evidence="6">
    <location>
        <position position="348"/>
    </location>
</feature>